<protein>
    <submittedName>
        <fullName evidence="11">ABC transporter ATP-binding protein</fullName>
    </submittedName>
</protein>
<gene>
    <name evidence="11" type="ORF">AQJ46_04045</name>
</gene>
<feature type="compositionally biased region" description="Basic and acidic residues" evidence="7">
    <location>
        <begin position="416"/>
        <end position="438"/>
    </location>
</feature>
<feature type="transmembrane region" description="Helical" evidence="8">
    <location>
        <begin position="156"/>
        <end position="176"/>
    </location>
</feature>
<feature type="compositionally biased region" description="Basic and acidic residues" evidence="7">
    <location>
        <begin position="447"/>
        <end position="457"/>
    </location>
</feature>
<feature type="transmembrane region" description="Helical" evidence="8">
    <location>
        <begin position="129"/>
        <end position="150"/>
    </location>
</feature>
<dbReference type="Proteomes" id="UP000053669">
    <property type="component" value="Unassembled WGS sequence"/>
</dbReference>
<accession>A0A101SJ31</accession>
<feature type="transmembrane region" description="Helical" evidence="8">
    <location>
        <begin position="63"/>
        <end position="91"/>
    </location>
</feature>
<comment type="caution">
    <text evidence="11">The sequence shown here is derived from an EMBL/GenBank/DDBJ whole genome shotgun (WGS) entry which is preliminary data.</text>
</comment>
<evidence type="ECO:0000256" key="6">
    <source>
        <dbReference type="ARBA" id="ARBA00023136"/>
    </source>
</evidence>
<dbReference type="CDD" id="cd03228">
    <property type="entry name" value="ABCC_MRP_Like"/>
    <property type="match status" value="1"/>
</dbReference>
<dbReference type="Pfam" id="PF00005">
    <property type="entry name" value="ABC_tran"/>
    <property type="match status" value="1"/>
</dbReference>
<dbReference type="GO" id="GO:0005886">
    <property type="term" value="C:plasma membrane"/>
    <property type="evidence" value="ECO:0007669"/>
    <property type="project" value="UniProtKB-SubCell"/>
</dbReference>
<keyword evidence="6 8" id="KW-0472">Membrane</keyword>
<dbReference type="GO" id="GO:0140359">
    <property type="term" value="F:ABC-type transporter activity"/>
    <property type="evidence" value="ECO:0007669"/>
    <property type="project" value="InterPro"/>
</dbReference>
<keyword evidence="2 8" id="KW-0812">Transmembrane</keyword>
<sequence>MSQGTVTDGIYARGLRFLRARWRVLVRLGGWSVLETGQTFLTGYAPARALDEGFLAGRPGVGLAWLGVAGIGVLVGAWGTVRVYAAVAALVEPLRDVLVGRVVERGVREADAGALSGLTQQVEIARDTFAGLVMVSRSFVFTGVGAVVGLASLDPLLLLVVVPPLAAGLGLFAATLRPLARRQEGFLVADEALADGLGRVCPGLRDITAAGAEDRVAADTGRLVEAEQRAAYSLARWSVLRVVSLALGGQLPIVLLLACAPWLLARGVTTGALLGALAYVTQSLLPALRNLVHGLGTSGSRLVVVLRRLVREPAAEPGTEQSGVRTGPHSTKPPPSHTCTTSPDDGRHPAAHDLAVATGAPAGSDTGTEEPVVQTGPHSANPPPSHTCTTSPDDGRHPTAHDLAVATGAPAGSDARGAETDGGRTDARPADRHAEPGHRFAPHTRARAADHECDTPTREAAPAPPQQTPRTAPHPTDRASTRAPALSLTSVSFAYGPAATPVVDRLDLDLPPGAHLAVVGPSGIGKSTLTALIAGLLHPTGGRIRLCGHPVPSPDAAALRVLIPQEAYVHTGTLAENLGHLRPDPVPEPELLAAAEAVGLTPVLEALGGSRATVDPAALSAGERQLVALTRAYLSYAPLVLLDEATCHLDPRAEERAERAFASRPGTTLVVVAHRISSARRAGRVLLMDGPRTAYGTHEELVRDSPAYRELVGGWTAVVPKRSEPALPLGDPDRVDAVAGPGLAGDRGHVVAHGPVGQAQASRDLRDGGPLGREG</sequence>
<evidence type="ECO:0000259" key="10">
    <source>
        <dbReference type="PROSITE" id="PS50929"/>
    </source>
</evidence>
<evidence type="ECO:0000259" key="9">
    <source>
        <dbReference type="PROSITE" id="PS50893"/>
    </source>
</evidence>
<dbReference type="InterPro" id="IPR036640">
    <property type="entry name" value="ABC1_TM_sf"/>
</dbReference>
<feature type="region of interest" description="Disordered" evidence="7">
    <location>
        <begin position="314"/>
        <end position="483"/>
    </location>
</feature>
<evidence type="ECO:0000256" key="1">
    <source>
        <dbReference type="ARBA" id="ARBA00004651"/>
    </source>
</evidence>
<dbReference type="SUPFAM" id="SSF90123">
    <property type="entry name" value="ABC transporter transmembrane region"/>
    <property type="match status" value="1"/>
</dbReference>
<dbReference type="PANTHER" id="PTHR24221:SF654">
    <property type="entry name" value="ATP-BINDING CASSETTE SUB-FAMILY B MEMBER 6"/>
    <property type="match status" value="1"/>
</dbReference>
<feature type="domain" description="ABC transporter" evidence="9">
    <location>
        <begin position="486"/>
        <end position="714"/>
    </location>
</feature>
<dbReference type="RefSeq" id="WP_059204423.1">
    <property type="nucleotide sequence ID" value="NZ_KQ948656.1"/>
</dbReference>
<proteinExistence type="predicted"/>
<evidence type="ECO:0000256" key="4">
    <source>
        <dbReference type="ARBA" id="ARBA00022840"/>
    </source>
</evidence>
<comment type="subcellular location">
    <subcellularLocation>
        <location evidence="1">Cell membrane</location>
        <topology evidence="1">Multi-pass membrane protein</topology>
    </subcellularLocation>
</comment>
<organism evidence="11 12">
    <name type="scientific">Streptomyces canus</name>
    <dbReference type="NCBI Taxonomy" id="58343"/>
    <lineage>
        <taxon>Bacteria</taxon>
        <taxon>Bacillati</taxon>
        <taxon>Actinomycetota</taxon>
        <taxon>Actinomycetes</taxon>
        <taxon>Kitasatosporales</taxon>
        <taxon>Streptomycetaceae</taxon>
        <taxon>Streptomyces</taxon>
        <taxon>Streptomyces aurantiacus group</taxon>
    </lineage>
</organism>
<dbReference type="SMART" id="SM00382">
    <property type="entry name" value="AAA"/>
    <property type="match status" value="1"/>
</dbReference>
<dbReference type="PANTHER" id="PTHR24221">
    <property type="entry name" value="ATP-BINDING CASSETTE SUB-FAMILY B"/>
    <property type="match status" value="1"/>
</dbReference>
<dbReference type="EMBL" id="LMWU01000001">
    <property type="protein sequence ID" value="KUN74920.1"/>
    <property type="molecule type" value="Genomic_DNA"/>
</dbReference>
<reference evidence="11 12" key="1">
    <citation type="submission" date="2015-10" db="EMBL/GenBank/DDBJ databases">
        <title>Draft genome sequence of Streptomyces canus DSM 40017, type strain for the species Streptomyces canus.</title>
        <authorList>
            <person name="Ruckert C."/>
            <person name="Winkler A."/>
            <person name="Kalinowski J."/>
            <person name="Kampfer P."/>
            <person name="Glaeser S."/>
        </authorList>
    </citation>
    <scope>NUCLEOTIDE SEQUENCE [LARGE SCALE GENOMIC DNA]</scope>
    <source>
        <strain evidence="11 12">DSM 40017</strain>
    </source>
</reference>
<dbReference type="Gene3D" id="3.40.50.300">
    <property type="entry name" value="P-loop containing nucleotide triphosphate hydrolases"/>
    <property type="match status" value="1"/>
</dbReference>
<dbReference type="SUPFAM" id="SSF52540">
    <property type="entry name" value="P-loop containing nucleoside triphosphate hydrolases"/>
    <property type="match status" value="1"/>
</dbReference>
<dbReference type="PROSITE" id="PS50893">
    <property type="entry name" value="ABC_TRANSPORTER_2"/>
    <property type="match status" value="1"/>
</dbReference>
<feature type="compositionally biased region" description="Basic and acidic residues" evidence="7">
    <location>
        <begin position="763"/>
        <end position="775"/>
    </location>
</feature>
<dbReference type="InterPro" id="IPR011527">
    <property type="entry name" value="ABC1_TM_dom"/>
</dbReference>
<dbReference type="AlphaFoldDB" id="A0A101SJ31"/>
<feature type="transmembrane region" description="Helical" evidence="8">
    <location>
        <begin position="239"/>
        <end position="264"/>
    </location>
</feature>
<dbReference type="GO" id="GO:0005524">
    <property type="term" value="F:ATP binding"/>
    <property type="evidence" value="ECO:0007669"/>
    <property type="project" value="UniProtKB-KW"/>
</dbReference>
<keyword evidence="5 8" id="KW-1133">Transmembrane helix</keyword>
<feature type="domain" description="ABC transmembrane type-1" evidence="10">
    <location>
        <begin position="115"/>
        <end position="286"/>
    </location>
</feature>
<dbReference type="InterPro" id="IPR003593">
    <property type="entry name" value="AAA+_ATPase"/>
</dbReference>
<dbReference type="PROSITE" id="PS50929">
    <property type="entry name" value="ABC_TM1F"/>
    <property type="match status" value="1"/>
</dbReference>
<evidence type="ECO:0000256" key="8">
    <source>
        <dbReference type="SAM" id="Phobius"/>
    </source>
</evidence>
<feature type="region of interest" description="Disordered" evidence="7">
    <location>
        <begin position="737"/>
        <end position="775"/>
    </location>
</feature>
<keyword evidence="4 11" id="KW-0067">ATP-binding</keyword>
<evidence type="ECO:0000313" key="12">
    <source>
        <dbReference type="Proteomes" id="UP000053669"/>
    </source>
</evidence>
<name>A0A101SJ31_9ACTN</name>
<evidence type="ECO:0000256" key="7">
    <source>
        <dbReference type="SAM" id="MobiDB-lite"/>
    </source>
</evidence>
<evidence type="ECO:0000256" key="5">
    <source>
        <dbReference type="ARBA" id="ARBA00022989"/>
    </source>
</evidence>
<keyword evidence="3" id="KW-0547">Nucleotide-binding</keyword>
<dbReference type="InterPro" id="IPR039421">
    <property type="entry name" value="Type_1_exporter"/>
</dbReference>
<dbReference type="InterPro" id="IPR027417">
    <property type="entry name" value="P-loop_NTPase"/>
</dbReference>
<evidence type="ECO:0000256" key="3">
    <source>
        <dbReference type="ARBA" id="ARBA00022741"/>
    </source>
</evidence>
<dbReference type="GO" id="GO:0016887">
    <property type="term" value="F:ATP hydrolysis activity"/>
    <property type="evidence" value="ECO:0007669"/>
    <property type="project" value="InterPro"/>
</dbReference>
<evidence type="ECO:0000256" key="2">
    <source>
        <dbReference type="ARBA" id="ARBA00022692"/>
    </source>
</evidence>
<dbReference type="Gene3D" id="1.20.1560.10">
    <property type="entry name" value="ABC transporter type 1, transmembrane domain"/>
    <property type="match status" value="1"/>
</dbReference>
<evidence type="ECO:0000313" key="11">
    <source>
        <dbReference type="EMBL" id="KUN74920.1"/>
    </source>
</evidence>
<dbReference type="GO" id="GO:0034040">
    <property type="term" value="F:ATPase-coupled lipid transmembrane transporter activity"/>
    <property type="evidence" value="ECO:0007669"/>
    <property type="project" value="TreeGrafter"/>
</dbReference>
<dbReference type="STRING" id="58343.AQJ46_04045"/>
<dbReference type="InterPro" id="IPR003439">
    <property type="entry name" value="ABC_transporter-like_ATP-bd"/>
</dbReference>